<dbReference type="InterPro" id="IPR042104">
    <property type="entry name" value="PKS_dehydratase_sf"/>
</dbReference>
<dbReference type="InterPro" id="IPR049900">
    <property type="entry name" value="PKS_mFAS_DH"/>
</dbReference>
<evidence type="ECO:0000256" key="10">
    <source>
        <dbReference type="ARBA" id="ARBA00023315"/>
    </source>
</evidence>
<dbReference type="InterPro" id="IPR016036">
    <property type="entry name" value="Malonyl_transacylase_ACP-bd"/>
</dbReference>
<dbReference type="SMART" id="SM00827">
    <property type="entry name" value="PKS_AT"/>
    <property type="match status" value="1"/>
</dbReference>
<dbReference type="PROSITE" id="PS52019">
    <property type="entry name" value="PKS_MFAS_DH"/>
    <property type="match status" value="1"/>
</dbReference>
<evidence type="ECO:0000259" key="13">
    <source>
        <dbReference type="PROSITE" id="PS50075"/>
    </source>
</evidence>
<proteinExistence type="predicted"/>
<dbReference type="GO" id="GO:0004315">
    <property type="term" value="F:3-oxoacyl-[acyl-carrier-protein] synthase activity"/>
    <property type="evidence" value="ECO:0007669"/>
    <property type="project" value="InterPro"/>
</dbReference>
<feature type="compositionally biased region" description="Polar residues" evidence="12">
    <location>
        <begin position="2844"/>
        <end position="2858"/>
    </location>
</feature>
<dbReference type="Gene3D" id="3.40.366.10">
    <property type="entry name" value="Malonyl-Coenzyme A Acyl Carrier Protein, domain 2"/>
    <property type="match status" value="1"/>
</dbReference>
<feature type="region of interest" description="Disordered" evidence="12">
    <location>
        <begin position="2835"/>
        <end position="2859"/>
    </location>
</feature>
<dbReference type="Gene3D" id="1.10.1200.10">
    <property type="entry name" value="ACP-like"/>
    <property type="match status" value="2"/>
</dbReference>
<dbReference type="InterPro" id="IPR057326">
    <property type="entry name" value="KR_dom"/>
</dbReference>
<evidence type="ECO:0000256" key="7">
    <source>
        <dbReference type="ARBA" id="ARBA00022832"/>
    </source>
</evidence>
<dbReference type="FunFam" id="1.10.1200.10:FF:000007">
    <property type="entry name" value="Probable polyketide synthase pks17"/>
    <property type="match status" value="1"/>
</dbReference>
<dbReference type="InterPro" id="IPR013968">
    <property type="entry name" value="PKS_KR"/>
</dbReference>
<dbReference type="InterPro" id="IPR014030">
    <property type="entry name" value="Ketoacyl_synth_N"/>
</dbReference>
<reference evidence="16" key="1">
    <citation type="submission" date="2018-01" db="EMBL/GenBank/DDBJ databases">
        <title>Comparative genomics of Mycobacterium mucogenicum and Mycobacterium neoaurum clade members emphasizing tRNA and non-coding RNA.</title>
        <authorList>
            <person name="Behra P.R.K."/>
            <person name="Pettersson B.M.F."/>
            <person name="Das S."/>
            <person name="Dasgupta S."/>
            <person name="Kirsebom L.A."/>
        </authorList>
    </citation>
    <scope>NUCLEOTIDE SEQUENCE</scope>
    <source>
        <strain evidence="16">DSM 44124</strain>
    </source>
</reference>
<dbReference type="InterPro" id="IPR020806">
    <property type="entry name" value="PKS_PP-bd"/>
</dbReference>
<dbReference type="InterPro" id="IPR020807">
    <property type="entry name" value="PKS_DH"/>
</dbReference>
<evidence type="ECO:0000259" key="15">
    <source>
        <dbReference type="PROSITE" id="PS52019"/>
    </source>
</evidence>
<organism evidence="16">
    <name type="scientific">Mycolicibacterium mucogenicum DSM 44124</name>
    <dbReference type="NCBI Taxonomy" id="1226753"/>
    <lineage>
        <taxon>Bacteria</taxon>
        <taxon>Bacillati</taxon>
        <taxon>Actinomycetota</taxon>
        <taxon>Actinomycetes</taxon>
        <taxon>Mycobacteriales</taxon>
        <taxon>Mycobacteriaceae</taxon>
        <taxon>Mycolicibacterium</taxon>
    </lineage>
</organism>
<evidence type="ECO:0000256" key="3">
    <source>
        <dbReference type="ARBA" id="ARBA00022450"/>
    </source>
</evidence>
<evidence type="ECO:0000256" key="6">
    <source>
        <dbReference type="ARBA" id="ARBA00022737"/>
    </source>
</evidence>
<dbReference type="InterPro" id="IPR036736">
    <property type="entry name" value="ACP-like_sf"/>
</dbReference>
<keyword evidence="3" id="KW-0596">Phosphopantetheine</keyword>
<dbReference type="Pfam" id="PF00698">
    <property type="entry name" value="Acyl_transf_1"/>
    <property type="match status" value="1"/>
</dbReference>
<dbReference type="Gene3D" id="3.40.47.10">
    <property type="match status" value="1"/>
</dbReference>
<dbReference type="Pfam" id="PF13602">
    <property type="entry name" value="ADH_zinc_N_2"/>
    <property type="match status" value="1"/>
</dbReference>
<dbReference type="SMART" id="SM00822">
    <property type="entry name" value="PKS_KR"/>
    <property type="match status" value="1"/>
</dbReference>
<evidence type="ECO:0000256" key="9">
    <source>
        <dbReference type="ARBA" id="ARBA00023268"/>
    </source>
</evidence>
<dbReference type="CDD" id="cd08956">
    <property type="entry name" value="KR_3_FAS_SDR_x"/>
    <property type="match status" value="1"/>
</dbReference>
<dbReference type="GO" id="GO:0016491">
    <property type="term" value="F:oxidoreductase activity"/>
    <property type="evidence" value="ECO:0007669"/>
    <property type="project" value="InterPro"/>
</dbReference>
<dbReference type="InterPro" id="IPR001227">
    <property type="entry name" value="Ac_transferase_dom_sf"/>
</dbReference>
<evidence type="ECO:0000256" key="8">
    <source>
        <dbReference type="ARBA" id="ARBA00023098"/>
    </source>
</evidence>
<dbReference type="FunFam" id="3.10.129.110:FF:000003">
    <property type="entry name" value="Probable polyketide synthase pks1"/>
    <property type="match status" value="1"/>
</dbReference>
<dbReference type="FunFam" id="3.40.47.10:FF:000019">
    <property type="entry name" value="Polyketide synthase type I"/>
    <property type="match status" value="1"/>
</dbReference>
<feature type="active site" description="Proton acceptor; for dehydratase activity" evidence="11">
    <location>
        <position position="1550"/>
    </location>
</feature>
<dbReference type="SMART" id="SM00826">
    <property type="entry name" value="PKS_DH"/>
    <property type="match status" value="1"/>
</dbReference>
<feature type="domain" description="Ketosynthase family 3 (KS3)" evidence="14">
    <location>
        <begin position="628"/>
        <end position="1051"/>
    </location>
</feature>
<dbReference type="InterPro" id="IPR055123">
    <property type="entry name" value="SpnB-like_Rossmann"/>
</dbReference>
<dbReference type="InterPro" id="IPR006162">
    <property type="entry name" value="Ppantetheine_attach_site"/>
</dbReference>
<dbReference type="Pfam" id="PF13193">
    <property type="entry name" value="AMP-binding_C"/>
    <property type="match status" value="1"/>
</dbReference>
<dbReference type="InterPro" id="IPR045851">
    <property type="entry name" value="AMP-bd_C_sf"/>
</dbReference>
<dbReference type="InterPro" id="IPR025110">
    <property type="entry name" value="AMP-bd_C"/>
</dbReference>
<keyword evidence="9" id="KW-0511">Multifunctional enzyme</keyword>
<dbReference type="InterPro" id="IPR014031">
    <property type="entry name" value="Ketoacyl_synth_C"/>
</dbReference>
<dbReference type="SUPFAM" id="SSF50129">
    <property type="entry name" value="GroES-like"/>
    <property type="match status" value="1"/>
</dbReference>
<dbReference type="InterPro" id="IPR016039">
    <property type="entry name" value="Thiolase-like"/>
</dbReference>
<dbReference type="Gene3D" id="3.40.50.12780">
    <property type="entry name" value="N-terminal domain of ligase-like"/>
    <property type="match status" value="1"/>
</dbReference>
<comment type="caution">
    <text evidence="16">The sequence shown here is derived from an EMBL/GenBank/DDBJ whole genome shotgun (WGS) entry which is preliminary data.</text>
</comment>
<dbReference type="Pfam" id="PF08659">
    <property type="entry name" value="KR"/>
    <property type="match status" value="1"/>
</dbReference>
<dbReference type="InterPro" id="IPR009081">
    <property type="entry name" value="PP-bd_ACP"/>
</dbReference>
<accession>A0A8H2PHT5</accession>
<dbReference type="Gene3D" id="3.40.50.720">
    <property type="entry name" value="NAD(P)-binding Rossmann-like Domain"/>
    <property type="match status" value="3"/>
</dbReference>
<dbReference type="Pfam" id="PF00109">
    <property type="entry name" value="ketoacyl-synt"/>
    <property type="match status" value="1"/>
</dbReference>
<dbReference type="InterPro" id="IPR014043">
    <property type="entry name" value="Acyl_transferase_dom"/>
</dbReference>
<keyword evidence="4" id="KW-0597">Phosphoprotein</keyword>
<evidence type="ECO:0000256" key="4">
    <source>
        <dbReference type="ARBA" id="ARBA00022553"/>
    </source>
</evidence>
<comment type="cofactor">
    <cofactor evidence="1">
        <name>pantetheine 4'-phosphate</name>
        <dbReference type="ChEBI" id="CHEBI:47942"/>
    </cofactor>
</comment>
<dbReference type="Pfam" id="PF00550">
    <property type="entry name" value="PP-binding"/>
    <property type="match status" value="2"/>
</dbReference>
<dbReference type="PROSITE" id="PS52004">
    <property type="entry name" value="KS3_2"/>
    <property type="match status" value="1"/>
</dbReference>
<dbReference type="FunFam" id="3.40.50.720:FF:000381">
    <property type="entry name" value="Probable polyketide synthase pks17"/>
    <property type="match status" value="1"/>
</dbReference>
<dbReference type="Pfam" id="PF16197">
    <property type="entry name" value="KAsynt_C_assoc"/>
    <property type="match status" value="1"/>
</dbReference>
<dbReference type="PROSITE" id="PS50075">
    <property type="entry name" value="CARRIER"/>
    <property type="match status" value="2"/>
</dbReference>
<dbReference type="EMBL" id="POTL01000001">
    <property type="protein sequence ID" value="TLH55515.1"/>
    <property type="molecule type" value="Genomic_DNA"/>
</dbReference>
<dbReference type="InterPro" id="IPR023213">
    <property type="entry name" value="CAT-like_dom_sf"/>
</dbReference>
<dbReference type="InterPro" id="IPR018201">
    <property type="entry name" value="Ketoacyl_synth_AS"/>
</dbReference>
<protein>
    <submittedName>
        <fullName evidence="16">KR domain-containing protein</fullName>
    </submittedName>
</protein>
<dbReference type="InterPro" id="IPR049552">
    <property type="entry name" value="PKS_DH_N"/>
</dbReference>
<dbReference type="SMART" id="SM00825">
    <property type="entry name" value="PKS_KS"/>
    <property type="match status" value="1"/>
</dbReference>
<dbReference type="PROSITE" id="PS00012">
    <property type="entry name" value="PHOSPHOPANTETHEINE"/>
    <property type="match status" value="1"/>
</dbReference>
<comment type="pathway">
    <text evidence="2">Lipid metabolism.</text>
</comment>
<keyword evidence="5" id="KW-0808">Transferase</keyword>
<feature type="active site" description="Proton donor; for dehydratase activity" evidence="11">
    <location>
        <position position="1713"/>
    </location>
</feature>
<feature type="domain" description="Carrier" evidence="13">
    <location>
        <begin position="2550"/>
        <end position="2625"/>
    </location>
</feature>
<dbReference type="InterPro" id="IPR050091">
    <property type="entry name" value="PKS_NRPS_Biosynth_Enz"/>
</dbReference>
<dbReference type="InterPro" id="IPR013154">
    <property type="entry name" value="ADH-like_N"/>
</dbReference>
<dbReference type="SMART" id="SM01294">
    <property type="entry name" value="PKS_PP_betabranch"/>
    <property type="match status" value="1"/>
</dbReference>
<dbReference type="InterPro" id="IPR011032">
    <property type="entry name" value="GroES-like_sf"/>
</dbReference>
<dbReference type="SMART" id="SM00823">
    <property type="entry name" value="PKS_PP"/>
    <property type="match status" value="2"/>
</dbReference>
<gene>
    <name evidence="16" type="ORF">C1S78_26870</name>
</gene>
<dbReference type="SUPFAM" id="SSF55048">
    <property type="entry name" value="Probable ACP-binding domain of malonyl-CoA ACP transacylase"/>
    <property type="match status" value="1"/>
</dbReference>
<evidence type="ECO:0000313" key="16">
    <source>
        <dbReference type="EMBL" id="TLH55515.1"/>
    </source>
</evidence>
<dbReference type="Gene3D" id="3.30.300.30">
    <property type="match status" value="1"/>
</dbReference>
<feature type="domain" description="Carrier" evidence="13">
    <location>
        <begin position="537"/>
        <end position="612"/>
    </location>
</feature>
<dbReference type="GO" id="GO:0004312">
    <property type="term" value="F:fatty acid synthase activity"/>
    <property type="evidence" value="ECO:0007669"/>
    <property type="project" value="TreeGrafter"/>
</dbReference>
<dbReference type="Pfam" id="PF02801">
    <property type="entry name" value="Ketoacyl-synt_C"/>
    <property type="match status" value="1"/>
</dbReference>
<dbReference type="PROSITE" id="PS00606">
    <property type="entry name" value="KS3_1"/>
    <property type="match status" value="1"/>
</dbReference>
<dbReference type="SUPFAM" id="SSF53901">
    <property type="entry name" value="Thiolase-like"/>
    <property type="match status" value="1"/>
</dbReference>
<evidence type="ECO:0000256" key="2">
    <source>
        <dbReference type="ARBA" id="ARBA00005189"/>
    </source>
</evidence>
<dbReference type="FunFam" id="3.40.50.720:FF:000209">
    <property type="entry name" value="Polyketide synthase Pks12"/>
    <property type="match status" value="1"/>
</dbReference>
<dbReference type="InterPro" id="IPR016035">
    <property type="entry name" value="Acyl_Trfase/lysoPLipase"/>
</dbReference>
<dbReference type="Pfam" id="PF14765">
    <property type="entry name" value="PS-DH"/>
    <property type="match status" value="1"/>
</dbReference>
<sequence length="3087" mass="323751">MTLPNGNVAALLAERASEAGWRDRPAYHAPHVVTHGQIHDGAARLGTVLQRRGLSTGDRVLLCLPDSPELVQLLLACLGRGIVAFLANPELNRRDHSFAETDTDPALVITSSALLDRFRESTVADAAELVSEAADADPANYEPLTGDRHAYATYTSGTTGAPKAAIHRHSDVWAYVEAMCDRALQLTANDVGLCSAPMYFAYGLGNAVWFPLATGSSAVIVKRPVTPEATAELSTTFGASVLYGVPTFFARIVDACSPESFRSLRCLVSAGEALDVRLAERMTEFFGDIPILDGIGSTEVGQTFVSNTIADWRPGTIGKVLPPYQIRVLTAEGTSAPPGVVGNLWVRGPSISPGYWNRPAGTLVRDGDWHDTRDRVSVDADGWVTYCYRADDTEIIGGVNVNPRDIERLITQDDRVAHAAVVGVRESPGVSALQAFLVPAENAVVDESVFRDLHQRLISQLSAVQVPHRFVVVEQLPRTSTGKLVRPALRAESPAPPIWDYPAAETPSDTTPPTPERTPNHVTLSDRVAALQQEQHRLVADTVCAEVAKMLGLTDPQSLNRELAFSELGFDSKMTVELRNRLTAVTGLQLSDTVGWDYGSIGQLARHVEAQLSSGSGPAAAAPATAADEPIAIVGMGCRFPGGVDTPQGLWELVANARDVVSEFPTDRGWDANGLFDPDPDAAGKTYTRWGGFLTDVAGFDAGFFGIGPSEARAMDPQQRLLLECSWEALEQAGIDPASLHGSATGVFTGVFAQRYGAAGTDRLEGYGLTGSALSVASGRVSYVLGLQGPAVSVDTACSSSLVSLHWAAQSLRSGECDLALAGGVTVMTSPETFIGFSRQRGLAPDGRCKAFAGAADGTAWGEGAGVLALERLSDAQRLGHPVLAVVRGSAVNQDGASNGLTAPNGPSQQRVIRAALASAGLTAADVDVVEGHGTGTTLGDPIEAQALLAAYGQDRPAERPLWVGSIKSNMGHTQAAAGVAGVIKMVQAMRHGVMPATLHVDVPSPRVNWDRGAVSVLTEARPWPLDGRPRRAGVSSFGISGTNAHVILEQGPTAEPESPGPTNPSGPLPWVISAKSAEALSAQADRLSAHLRAHPQLEPVDVGYSLARRSTFEHRAVVLGADRAALTAGLAALAAGEPDAAVVAGRAGAVGKSVVVFPGQGSQCLGMGRQLYDQLPLYAKTFDAVADELDRHLRLPLREVLWGSDSGLLDSTEFAQPALFAVEVSLFAVLRSWGVAPDFVLGHSVGEFSAAYVAGVLTLPDAALLIAARGRLMQALPPGGAMTAVSAGEHTVAPLLADGAVIAAINAPESVVISGPQGAVNATADRLAGQGHRVHPLAVSHAFHSPLMEPMLDEFARIAARVEPRRPQIPLISNVTAQSVGADGDFGSARYWVEHIRKPVHFADGIRNLQPHGATHFIEVGPGSGLTAAVEQSVSPAEPVTVSLLGKGRPETTALLHGAARLFTTGMPIAWPALFDGSGGRRIELPTYAFQRRRFWTMPTAAGPAGTAALGLDAAHHPLLSAVLERPDSGGVVLTGRLSLAEQPWLADHLIGGVVLFPGTGFVELALRAGDEVGCGTIEELVLAAPLVLDEDAATQLQVVVSAATESGSRAVSVYARRDESDAEWSLHAEGTLTARPVEHSADLTAWPPPGAVPVDVSDGYARLAERGYEYGPAFHGLVALWRRGPELFAEVAAPDEAGVVDTMGIHPAVLDAVLHAAGLAIDTAQRMLPFCWRGVTLHSGGAGRVRARITVLGDDELSVEVADDAGSPVLTARSLTTRPITADQLPAAADGPLEVIWTPISLSPKVDPTDRDRVIVWECPAADDDVVGSVHAATRAALEVLQHWLADERAGTLVVSTRGAVGPAGEDVSDLAAAAVWGLVRSAQAENPGRIVLLDTDGSADPTELVAAGEPQLVVRSGKVHAARLAAAPALLAPLDGAWRLTVGGDGTLENLAIRACPEVEAPLQPGQVRVAVAAVGVNFRDVMAALGMYPGQSPVLGAEGAGVVVETGPGVSGVAVGNAVIGLTAGTGPVAVVDHQLLTTVPAGWSLEEAAGVSVAFLTALYGLVDLAGISAGESVLVHAGTGGVGMAAVQLARHFGADVFVTASPGKWSTLRAMGFDDDHIGDSRTLDFEEKFLAVTGGRGVDIVLDSLAGEFVDASLRLLVRGGRFIEMGKTDIRDAEAVAAQYAGVRYQAFDLSEAEPQRMQAMLCELTKLFETERLRPLPVTTWDVRCAPEAYRFISQARHIGKVVLTMPTALAGRLAEGTVLITGATGMVGAHLARHLVGAYGVRHLVLASRRGDRAEGAAALAAELESAGAQVDLVACDVADPAAVAAMVTQCGPTLRGVVHAAGVLDDAVIASLTPDRLDAVLRAKVDAVWNLHEATRHLNLAMFVLCSSIAATVGAPGQGNYAAANAFLDGFAAHRRALGLPGTSLVWGLWEQSGGMTAHLSDRDLARISSSGLAPMTPAQALRLFDDALTHQQPVMVAARLDRAALNTKARNGTLPALFSGLVRSPRRRLANDAGDANGSKSALTQRLNGLPRDEQRALLTDMVCAQAAAVLGHPTPDDLDREATFEDLGFDSLTAVELRNRLKTVTGLALPPTLIFDHPSPSALATHLAGSLTDTDTPAAVTHVDEPAGLPVDDRLAYLDQAAFLALRASHGTVLQMTWIYDRAVDVAALRRFHHNLDHGLLGRRIERAAVPFARDRWVRSPAAPDIDFAAAPRPRAEVSAWSDERARLPLDPERGPGWHLGVLPLDGGATAVSLVASHLIVDAIAFGQAVADAVEGRTHDLGYLPPAARPRGRALRDDLRQTVKDLPDMAHAVAAVARLARRESTELRPPTTTTSPNKAGSNQKVDVPGLTAQIDLDAWDARAKSLGGGSNSLIAGIACRLAVATGRVQEDGTVTLRFVLSRRTEGDTRANALTSADVVVDPTHVAKDLADIRARITRATLETIENPDDEALAPTALAAITPKWAVRKFGAMAAGGAVVPVTCSNVGDVPAAVCRPDGTEAAYLSMRSVEPDITRGLLEAMGGQMFLSSGRAGGKMSIRISAYLPGRLNTREALRDNVSRVLAEFDLDAQIDY</sequence>
<dbReference type="SMART" id="SM00829">
    <property type="entry name" value="PKS_ER"/>
    <property type="match status" value="1"/>
</dbReference>
<dbReference type="SUPFAM" id="SSF56801">
    <property type="entry name" value="Acetyl-CoA synthetase-like"/>
    <property type="match status" value="1"/>
</dbReference>
<dbReference type="PANTHER" id="PTHR43775:SF51">
    <property type="entry name" value="INACTIVE PHENOLPHTHIOCEROL SYNTHESIS POLYKETIDE SYNTHASE TYPE I PKS1-RELATED"/>
    <property type="match status" value="1"/>
</dbReference>
<dbReference type="CDD" id="cd00833">
    <property type="entry name" value="PKS"/>
    <property type="match status" value="1"/>
</dbReference>
<dbReference type="Pfam" id="PF22953">
    <property type="entry name" value="SpnB_Rossmann"/>
    <property type="match status" value="1"/>
</dbReference>
<dbReference type="InterPro" id="IPR049551">
    <property type="entry name" value="PKS_DH_C"/>
</dbReference>
<feature type="region of interest" description="N-terminal hotdog fold" evidence="11">
    <location>
        <begin position="1518"/>
        <end position="1641"/>
    </location>
</feature>
<dbReference type="Pfam" id="PF00501">
    <property type="entry name" value="AMP-binding"/>
    <property type="match status" value="1"/>
</dbReference>
<dbReference type="Gene3D" id="3.30.559.10">
    <property type="entry name" value="Chloramphenicol acetyltransferase-like domain"/>
    <property type="match status" value="1"/>
</dbReference>
<keyword evidence="6" id="KW-0677">Repeat</keyword>
<dbReference type="Gene3D" id="3.90.180.10">
    <property type="entry name" value="Medium-chain alcohol dehydrogenases, catalytic domain"/>
    <property type="match status" value="1"/>
</dbReference>
<dbReference type="GO" id="GO:0006633">
    <property type="term" value="P:fatty acid biosynthetic process"/>
    <property type="evidence" value="ECO:0007669"/>
    <property type="project" value="InterPro"/>
</dbReference>
<dbReference type="InterPro" id="IPR020841">
    <property type="entry name" value="PKS_Beta-ketoAc_synthase_dom"/>
</dbReference>
<dbReference type="InterPro" id="IPR020843">
    <property type="entry name" value="ER"/>
</dbReference>
<evidence type="ECO:0000256" key="5">
    <source>
        <dbReference type="ARBA" id="ARBA00022679"/>
    </source>
</evidence>
<dbReference type="SUPFAM" id="SSF47336">
    <property type="entry name" value="ACP-like"/>
    <property type="match status" value="2"/>
</dbReference>
<feature type="region of interest" description="C-terminal hotdog fold" evidence="11">
    <location>
        <begin position="1653"/>
        <end position="1788"/>
    </location>
</feature>
<dbReference type="GO" id="GO:0031177">
    <property type="term" value="F:phosphopantetheine binding"/>
    <property type="evidence" value="ECO:0007669"/>
    <property type="project" value="InterPro"/>
</dbReference>
<evidence type="ECO:0000256" key="12">
    <source>
        <dbReference type="SAM" id="MobiDB-lite"/>
    </source>
</evidence>
<dbReference type="Pfam" id="PF08240">
    <property type="entry name" value="ADH_N"/>
    <property type="match status" value="1"/>
</dbReference>
<evidence type="ECO:0000256" key="11">
    <source>
        <dbReference type="PROSITE-ProRule" id="PRU01363"/>
    </source>
</evidence>
<dbReference type="Pfam" id="PF21089">
    <property type="entry name" value="PKS_DH_N"/>
    <property type="match status" value="1"/>
</dbReference>
<dbReference type="CDD" id="cd05195">
    <property type="entry name" value="enoyl_red"/>
    <property type="match status" value="1"/>
</dbReference>
<dbReference type="InterPro" id="IPR042099">
    <property type="entry name" value="ANL_N_sf"/>
</dbReference>
<evidence type="ECO:0000259" key="14">
    <source>
        <dbReference type="PROSITE" id="PS52004"/>
    </source>
</evidence>
<dbReference type="FunFam" id="3.40.366.10:FF:000002">
    <property type="entry name" value="Probable polyketide synthase 2"/>
    <property type="match status" value="1"/>
</dbReference>
<feature type="region of interest" description="Disordered" evidence="12">
    <location>
        <begin position="495"/>
        <end position="520"/>
    </location>
</feature>
<name>A0A8H2PHT5_MYCMU</name>
<dbReference type="PANTHER" id="PTHR43775">
    <property type="entry name" value="FATTY ACID SYNTHASE"/>
    <property type="match status" value="1"/>
</dbReference>
<dbReference type="FunFam" id="3.90.180.10:FF:000032">
    <property type="entry name" value="Probable polyketide synthase pks1"/>
    <property type="match status" value="1"/>
</dbReference>
<keyword evidence="10" id="KW-0012">Acyltransferase</keyword>
<dbReference type="InterPro" id="IPR032821">
    <property type="entry name" value="PKS_assoc"/>
</dbReference>
<dbReference type="SUPFAM" id="SSF52777">
    <property type="entry name" value="CoA-dependent acyltransferases"/>
    <property type="match status" value="1"/>
</dbReference>
<dbReference type="InterPro" id="IPR000873">
    <property type="entry name" value="AMP-dep_synth/lig_dom"/>
</dbReference>
<dbReference type="Gene3D" id="3.30.70.3290">
    <property type="match status" value="1"/>
</dbReference>
<keyword evidence="8" id="KW-0443">Lipid metabolism</keyword>
<feature type="domain" description="PKS/mFAS DH" evidence="15">
    <location>
        <begin position="1518"/>
        <end position="1788"/>
    </location>
</feature>
<dbReference type="SUPFAM" id="SSF51735">
    <property type="entry name" value="NAD(P)-binding Rossmann-fold domains"/>
    <property type="match status" value="3"/>
</dbReference>
<evidence type="ECO:0000256" key="1">
    <source>
        <dbReference type="ARBA" id="ARBA00001957"/>
    </source>
</evidence>
<keyword evidence="7" id="KW-0276">Fatty acid metabolism</keyword>
<dbReference type="SUPFAM" id="SSF52151">
    <property type="entry name" value="FabD/lysophospholipase-like"/>
    <property type="match status" value="1"/>
</dbReference>
<dbReference type="InterPro" id="IPR036291">
    <property type="entry name" value="NAD(P)-bd_dom_sf"/>
</dbReference>
<dbReference type="Gene3D" id="3.10.129.110">
    <property type="entry name" value="Polyketide synthase dehydratase"/>
    <property type="match status" value="1"/>
</dbReference>